<sequence>MFLASILSSSRREGVDAPKPRRQDPSRDFVNVWQEIGQSRIYVPQKQDVGRILKLECIPISQNGLYTGKSVSVESAEVMQATPVAPSRSMIEIPQPPNSFDPRSPKATFKVLTYNCLADIYASPQVYPYTPSWALAWNYRKRNLLREILSYKADILALQEVQADHWKEFLEPEFDNAGYQGVYKQKTRESMGQDGKMDGCAILFRKSRFALIEKHALEFNHVAISRARGVGGQKSGLSEKALQCLLKGNVALVLVLEILVNGQPAGHMGRICVATTHIFQNQGFPNVKMWQVMTLVQELQKFTVPRQLPLVLTGDLNSQQDSAVYEFLQRGIISGNNAELKEDPQGILENADLRHNLQLRDSYVVFGKDFYSNFTAAFVGILDYIWHTADRLRVTRVLEQIDHETLTAYTALPSPQYSSDHIALMSEFELSLAR</sequence>
<dbReference type="AlphaFoldDB" id="L1IDM8"/>
<evidence type="ECO:0000313" key="5">
    <source>
        <dbReference type="Proteomes" id="UP000011087"/>
    </source>
</evidence>
<evidence type="ECO:0000313" key="3">
    <source>
        <dbReference type="EMBL" id="EKX33930.1"/>
    </source>
</evidence>
<dbReference type="GO" id="GO:0000175">
    <property type="term" value="F:3'-5'-RNA exonuclease activity"/>
    <property type="evidence" value="ECO:0007669"/>
    <property type="project" value="TreeGrafter"/>
</dbReference>
<dbReference type="InterPro" id="IPR036691">
    <property type="entry name" value="Endo/exonu/phosph_ase_sf"/>
</dbReference>
<dbReference type="OrthoDB" id="428734at2759"/>
<dbReference type="PANTHER" id="PTHR12121">
    <property type="entry name" value="CARBON CATABOLITE REPRESSOR PROTEIN 4"/>
    <property type="match status" value="1"/>
</dbReference>
<gene>
    <name evidence="3" type="ORF">GUITHDRAFT_119858</name>
</gene>
<reference evidence="4" key="3">
    <citation type="submission" date="2016-03" db="UniProtKB">
        <authorList>
            <consortium name="EnsemblProtists"/>
        </authorList>
    </citation>
    <scope>IDENTIFICATION</scope>
</reference>
<feature type="compositionally biased region" description="Basic and acidic residues" evidence="1">
    <location>
        <begin position="10"/>
        <end position="26"/>
    </location>
</feature>
<name>L1IDM8_GUITC</name>
<dbReference type="Pfam" id="PF03372">
    <property type="entry name" value="Exo_endo_phos"/>
    <property type="match status" value="1"/>
</dbReference>
<dbReference type="Proteomes" id="UP000011087">
    <property type="component" value="Unassembled WGS sequence"/>
</dbReference>
<feature type="region of interest" description="Disordered" evidence="1">
    <location>
        <begin position="1"/>
        <end position="26"/>
    </location>
</feature>
<dbReference type="PaxDb" id="55529-EKX33930"/>
<reference evidence="5" key="2">
    <citation type="submission" date="2012-11" db="EMBL/GenBank/DDBJ databases">
        <authorList>
            <person name="Kuo A."/>
            <person name="Curtis B.A."/>
            <person name="Tanifuji G."/>
            <person name="Burki F."/>
            <person name="Gruber A."/>
            <person name="Irimia M."/>
            <person name="Maruyama S."/>
            <person name="Arias M.C."/>
            <person name="Ball S.G."/>
            <person name="Gile G.H."/>
            <person name="Hirakawa Y."/>
            <person name="Hopkins J.F."/>
            <person name="Rensing S.A."/>
            <person name="Schmutz J."/>
            <person name="Symeonidi A."/>
            <person name="Elias M."/>
            <person name="Eveleigh R.J."/>
            <person name="Herman E.K."/>
            <person name="Klute M.J."/>
            <person name="Nakayama T."/>
            <person name="Obornik M."/>
            <person name="Reyes-Prieto A."/>
            <person name="Armbrust E.V."/>
            <person name="Aves S.J."/>
            <person name="Beiko R.G."/>
            <person name="Coutinho P."/>
            <person name="Dacks J.B."/>
            <person name="Durnford D.G."/>
            <person name="Fast N.M."/>
            <person name="Green B.R."/>
            <person name="Grisdale C."/>
            <person name="Hempe F."/>
            <person name="Henrissat B."/>
            <person name="Hoppner M.P."/>
            <person name="Ishida K.-I."/>
            <person name="Kim E."/>
            <person name="Koreny L."/>
            <person name="Kroth P.G."/>
            <person name="Liu Y."/>
            <person name="Malik S.-B."/>
            <person name="Maier U.G."/>
            <person name="McRose D."/>
            <person name="Mock T."/>
            <person name="Neilson J.A."/>
            <person name="Onodera N.T."/>
            <person name="Poole A.M."/>
            <person name="Pritham E.J."/>
            <person name="Richards T.A."/>
            <person name="Rocap G."/>
            <person name="Roy S.W."/>
            <person name="Sarai C."/>
            <person name="Schaack S."/>
            <person name="Shirato S."/>
            <person name="Slamovits C.H."/>
            <person name="Spencer D.F."/>
            <person name="Suzuki S."/>
            <person name="Worden A.Z."/>
            <person name="Zauner S."/>
            <person name="Barry K."/>
            <person name="Bell C."/>
            <person name="Bharti A.K."/>
            <person name="Crow J.A."/>
            <person name="Grimwood J."/>
            <person name="Kramer R."/>
            <person name="Lindquist E."/>
            <person name="Lucas S."/>
            <person name="Salamov A."/>
            <person name="McFadden G.I."/>
            <person name="Lane C.E."/>
            <person name="Keeling P.J."/>
            <person name="Gray M.W."/>
            <person name="Grigoriev I.V."/>
            <person name="Archibald J.M."/>
        </authorList>
    </citation>
    <scope>NUCLEOTIDE SEQUENCE</scope>
    <source>
        <strain evidence="5">CCMP2712</strain>
    </source>
</reference>
<evidence type="ECO:0000259" key="2">
    <source>
        <dbReference type="Pfam" id="PF03372"/>
    </source>
</evidence>
<dbReference type="eggNOG" id="KOG0620">
    <property type="taxonomic scope" value="Eukaryota"/>
</dbReference>
<dbReference type="PANTHER" id="PTHR12121:SF34">
    <property type="entry name" value="PROTEIN ANGEL"/>
    <property type="match status" value="1"/>
</dbReference>
<dbReference type="EnsemblProtists" id="EKX33930">
    <property type="protein sequence ID" value="EKX33930"/>
    <property type="gene ID" value="GUITHDRAFT_119858"/>
</dbReference>
<evidence type="ECO:0000313" key="4">
    <source>
        <dbReference type="EnsemblProtists" id="EKX33930"/>
    </source>
</evidence>
<dbReference type="Gene3D" id="3.60.10.10">
    <property type="entry name" value="Endonuclease/exonuclease/phosphatase"/>
    <property type="match status" value="1"/>
</dbReference>
<dbReference type="EMBL" id="JH993124">
    <property type="protein sequence ID" value="EKX33930.1"/>
    <property type="molecule type" value="Genomic_DNA"/>
</dbReference>
<organism evidence="3">
    <name type="scientific">Guillardia theta (strain CCMP2712)</name>
    <name type="common">Cryptophyte</name>
    <dbReference type="NCBI Taxonomy" id="905079"/>
    <lineage>
        <taxon>Eukaryota</taxon>
        <taxon>Cryptophyceae</taxon>
        <taxon>Pyrenomonadales</taxon>
        <taxon>Geminigeraceae</taxon>
        <taxon>Guillardia</taxon>
    </lineage>
</organism>
<keyword evidence="5" id="KW-1185">Reference proteome</keyword>
<reference evidence="3 5" key="1">
    <citation type="journal article" date="2012" name="Nature">
        <title>Algal genomes reveal evolutionary mosaicism and the fate of nucleomorphs.</title>
        <authorList>
            <consortium name="DOE Joint Genome Institute"/>
            <person name="Curtis B.A."/>
            <person name="Tanifuji G."/>
            <person name="Burki F."/>
            <person name="Gruber A."/>
            <person name="Irimia M."/>
            <person name="Maruyama S."/>
            <person name="Arias M.C."/>
            <person name="Ball S.G."/>
            <person name="Gile G.H."/>
            <person name="Hirakawa Y."/>
            <person name="Hopkins J.F."/>
            <person name="Kuo A."/>
            <person name="Rensing S.A."/>
            <person name="Schmutz J."/>
            <person name="Symeonidi A."/>
            <person name="Elias M."/>
            <person name="Eveleigh R.J."/>
            <person name="Herman E.K."/>
            <person name="Klute M.J."/>
            <person name="Nakayama T."/>
            <person name="Obornik M."/>
            <person name="Reyes-Prieto A."/>
            <person name="Armbrust E.V."/>
            <person name="Aves S.J."/>
            <person name="Beiko R.G."/>
            <person name="Coutinho P."/>
            <person name="Dacks J.B."/>
            <person name="Durnford D.G."/>
            <person name="Fast N.M."/>
            <person name="Green B.R."/>
            <person name="Grisdale C.J."/>
            <person name="Hempel F."/>
            <person name="Henrissat B."/>
            <person name="Hoppner M.P."/>
            <person name="Ishida K."/>
            <person name="Kim E."/>
            <person name="Koreny L."/>
            <person name="Kroth P.G."/>
            <person name="Liu Y."/>
            <person name="Malik S.B."/>
            <person name="Maier U.G."/>
            <person name="McRose D."/>
            <person name="Mock T."/>
            <person name="Neilson J.A."/>
            <person name="Onodera N.T."/>
            <person name="Poole A.M."/>
            <person name="Pritham E.J."/>
            <person name="Richards T.A."/>
            <person name="Rocap G."/>
            <person name="Roy S.W."/>
            <person name="Sarai C."/>
            <person name="Schaack S."/>
            <person name="Shirato S."/>
            <person name="Slamovits C.H."/>
            <person name="Spencer D.F."/>
            <person name="Suzuki S."/>
            <person name="Worden A.Z."/>
            <person name="Zauner S."/>
            <person name="Barry K."/>
            <person name="Bell C."/>
            <person name="Bharti A.K."/>
            <person name="Crow J.A."/>
            <person name="Grimwood J."/>
            <person name="Kramer R."/>
            <person name="Lindquist E."/>
            <person name="Lucas S."/>
            <person name="Salamov A."/>
            <person name="McFadden G.I."/>
            <person name="Lane C.E."/>
            <person name="Keeling P.J."/>
            <person name="Gray M.W."/>
            <person name="Grigoriev I.V."/>
            <person name="Archibald J.M."/>
        </authorList>
    </citation>
    <scope>NUCLEOTIDE SEQUENCE</scope>
    <source>
        <strain evidence="3 5">CCMP2712</strain>
    </source>
</reference>
<dbReference type="OMA" id="WFEVGCS"/>
<dbReference type="GeneID" id="17290693"/>
<proteinExistence type="predicted"/>
<dbReference type="InterPro" id="IPR005135">
    <property type="entry name" value="Endo/exonuclease/phosphatase"/>
</dbReference>
<dbReference type="RefSeq" id="XP_005820910.1">
    <property type="nucleotide sequence ID" value="XM_005820853.1"/>
</dbReference>
<feature type="domain" description="Endonuclease/exonuclease/phosphatase" evidence="2">
    <location>
        <begin position="112"/>
        <end position="421"/>
    </location>
</feature>
<accession>L1IDM8</accession>
<dbReference type="HOGENOM" id="CLU_016428_5_0_1"/>
<protein>
    <recommendedName>
        <fullName evidence="2">Endonuclease/exonuclease/phosphatase domain-containing protein</fullName>
    </recommendedName>
</protein>
<dbReference type="STRING" id="905079.L1IDM8"/>
<dbReference type="KEGG" id="gtt:GUITHDRAFT_119858"/>
<dbReference type="SUPFAM" id="SSF56219">
    <property type="entry name" value="DNase I-like"/>
    <property type="match status" value="1"/>
</dbReference>
<dbReference type="InterPro" id="IPR050410">
    <property type="entry name" value="CCR4/nocturin_mRNA_transcr"/>
</dbReference>
<evidence type="ECO:0000256" key="1">
    <source>
        <dbReference type="SAM" id="MobiDB-lite"/>
    </source>
</evidence>